<protein>
    <submittedName>
        <fullName evidence="1">Uncharacterized protein</fullName>
    </submittedName>
</protein>
<evidence type="ECO:0000313" key="1">
    <source>
        <dbReference type="EMBL" id="MCD9642212.1"/>
    </source>
</evidence>
<gene>
    <name evidence="1" type="ORF">HAX54_028899</name>
</gene>
<sequence length="62" mass="7119">LKFTNIVPADEELRDLALIELPDMIISQYPKDDNTSVYYFDINALNALKKEVADVSMNSFCY</sequence>
<organism evidence="1 2">
    <name type="scientific">Datura stramonium</name>
    <name type="common">Jimsonweed</name>
    <name type="synonym">Common thornapple</name>
    <dbReference type="NCBI Taxonomy" id="4076"/>
    <lineage>
        <taxon>Eukaryota</taxon>
        <taxon>Viridiplantae</taxon>
        <taxon>Streptophyta</taxon>
        <taxon>Embryophyta</taxon>
        <taxon>Tracheophyta</taxon>
        <taxon>Spermatophyta</taxon>
        <taxon>Magnoliopsida</taxon>
        <taxon>eudicotyledons</taxon>
        <taxon>Gunneridae</taxon>
        <taxon>Pentapetalae</taxon>
        <taxon>asterids</taxon>
        <taxon>lamiids</taxon>
        <taxon>Solanales</taxon>
        <taxon>Solanaceae</taxon>
        <taxon>Solanoideae</taxon>
        <taxon>Datureae</taxon>
        <taxon>Datura</taxon>
    </lineage>
</organism>
<reference evidence="1 2" key="1">
    <citation type="journal article" date="2021" name="BMC Genomics">
        <title>Datura genome reveals duplications of psychoactive alkaloid biosynthetic genes and high mutation rate following tissue culture.</title>
        <authorList>
            <person name="Rajewski A."/>
            <person name="Carter-House D."/>
            <person name="Stajich J."/>
            <person name="Litt A."/>
        </authorList>
    </citation>
    <scope>NUCLEOTIDE SEQUENCE [LARGE SCALE GENOMIC DNA]</scope>
    <source>
        <strain evidence="1">AR-01</strain>
    </source>
</reference>
<accession>A0ABS8V5C5</accession>
<dbReference type="EMBL" id="JACEIK010003559">
    <property type="protein sequence ID" value="MCD9642212.1"/>
    <property type="molecule type" value="Genomic_DNA"/>
</dbReference>
<evidence type="ECO:0000313" key="2">
    <source>
        <dbReference type="Proteomes" id="UP000823775"/>
    </source>
</evidence>
<feature type="non-terminal residue" evidence="1">
    <location>
        <position position="1"/>
    </location>
</feature>
<proteinExistence type="predicted"/>
<comment type="caution">
    <text evidence="1">The sequence shown here is derived from an EMBL/GenBank/DDBJ whole genome shotgun (WGS) entry which is preliminary data.</text>
</comment>
<dbReference type="Proteomes" id="UP000823775">
    <property type="component" value="Unassembled WGS sequence"/>
</dbReference>
<name>A0ABS8V5C5_DATST</name>
<keyword evidence="2" id="KW-1185">Reference proteome</keyword>